<name>A0A4R3K9U3_9BACI</name>
<sequence length="85" mass="9283">MISCQLALYPLATKQFESVITKALQAIKPLESQGLTIEVGSMSTVIKGNDDLVWEAVRTLFEESIKEGHQIVLNATLSNECGCDL</sequence>
<dbReference type="Gene3D" id="3.30.70.930">
    <property type="match status" value="1"/>
</dbReference>
<dbReference type="Pfam" id="PF07615">
    <property type="entry name" value="Ykof"/>
    <property type="match status" value="1"/>
</dbReference>
<evidence type="ECO:0000259" key="1">
    <source>
        <dbReference type="Pfam" id="PF07615"/>
    </source>
</evidence>
<keyword evidence="3" id="KW-1185">Reference proteome</keyword>
<gene>
    <name evidence="2" type="ORF">EDD72_12136</name>
</gene>
<reference evidence="2 3" key="1">
    <citation type="submission" date="2019-03" db="EMBL/GenBank/DDBJ databases">
        <title>Genomic Encyclopedia of Type Strains, Phase IV (KMG-IV): sequencing the most valuable type-strain genomes for metagenomic binning, comparative biology and taxonomic classification.</title>
        <authorList>
            <person name="Goeker M."/>
        </authorList>
    </citation>
    <scope>NUCLEOTIDE SEQUENCE [LARGE SCALE GENOMIC DNA]</scope>
    <source>
        <strain evidence="2 3">DSM 23802</strain>
    </source>
</reference>
<dbReference type="InterPro" id="IPR029756">
    <property type="entry name" value="MTH1187/YkoF-like"/>
</dbReference>
<accession>A0A4R3K9U3</accession>
<dbReference type="EMBL" id="SMAB01000021">
    <property type="protein sequence ID" value="TCS79411.1"/>
    <property type="molecule type" value="Genomic_DNA"/>
</dbReference>
<dbReference type="RefSeq" id="WP_132770201.1">
    <property type="nucleotide sequence ID" value="NZ_SMAB01000021.1"/>
</dbReference>
<dbReference type="Proteomes" id="UP000295788">
    <property type="component" value="Unassembled WGS sequence"/>
</dbReference>
<feature type="domain" description="Thiamin/hydroxymethyl pyrimidine-binding YkoF putative" evidence="1">
    <location>
        <begin position="3"/>
        <end position="81"/>
    </location>
</feature>
<dbReference type="InterPro" id="IPR011522">
    <property type="entry name" value="Thiamin/HMP-bd_put_YkoF"/>
</dbReference>
<proteinExistence type="predicted"/>
<dbReference type="SUPFAM" id="SSF89957">
    <property type="entry name" value="MTH1187/YkoF-like"/>
    <property type="match status" value="1"/>
</dbReference>
<evidence type="ECO:0000313" key="2">
    <source>
        <dbReference type="EMBL" id="TCS79411.1"/>
    </source>
</evidence>
<dbReference type="AlphaFoldDB" id="A0A4R3K9U3"/>
<comment type="caution">
    <text evidence="2">The sequence shown here is derived from an EMBL/GenBank/DDBJ whole genome shotgun (WGS) entry which is preliminary data.</text>
</comment>
<organism evidence="2 3">
    <name type="scientific">Tepidibacillus fermentans</name>
    <dbReference type="NCBI Taxonomy" id="1281767"/>
    <lineage>
        <taxon>Bacteria</taxon>
        <taxon>Bacillati</taxon>
        <taxon>Bacillota</taxon>
        <taxon>Bacilli</taxon>
        <taxon>Bacillales</taxon>
        <taxon>Bacillaceae</taxon>
        <taxon>Tepidibacillus</taxon>
    </lineage>
</organism>
<dbReference type="OrthoDB" id="2970529at2"/>
<protein>
    <submittedName>
        <fullName evidence="2">YKOF-related protein</fullName>
    </submittedName>
</protein>
<evidence type="ECO:0000313" key="3">
    <source>
        <dbReference type="Proteomes" id="UP000295788"/>
    </source>
</evidence>